<gene>
    <name evidence="1" type="ORF">FFZ77_07305</name>
</gene>
<organism evidence="1 2">
    <name type="scientific">Streptomyces katsurahamanus</name>
    <dbReference type="NCBI Taxonomy" id="2577098"/>
    <lineage>
        <taxon>Bacteria</taxon>
        <taxon>Bacillati</taxon>
        <taxon>Actinomycetota</taxon>
        <taxon>Actinomycetes</taxon>
        <taxon>Kitasatosporales</taxon>
        <taxon>Streptomycetaceae</taxon>
        <taxon>Streptomyces</taxon>
    </lineage>
</organism>
<dbReference type="EMBL" id="VDEQ01000073">
    <property type="protein sequence ID" value="MQS35421.1"/>
    <property type="molecule type" value="Genomic_DNA"/>
</dbReference>
<protein>
    <submittedName>
        <fullName evidence="1">Uncharacterized protein</fullName>
    </submittedName>
</protein>
<name>A0ABW9NQ35_9ACTN</name>
<comment type="caution">
    <text evidence="1">The sequence shown here is derived from an EMBL/GenBank/DDBJ whole genome shotgun (WGS) entry which is preliminary data.</text>
</comment>
<dbReference type="InterPro" id="IPR046300">
    <property type="entry name" value="DUF6415"/>
</dbReference>
<dbReference type="Proteomes" id="UP000460558">
    <property type="component" value="Unassembled WGS sequence"/>
</dbReference>
<evidence type="ECO:0000313" key="1">
    <source>
        <dbReference type="EMBL" id="MQS35421.1"/>
    </source>
</evidence>
<reference evidence="1 2" key="1">
    <citation type="submission" date="2019-06" db="EMBL/GenBank/DDBJ databases">
        <title>Comparative genomics and metabolomics analyses of clavulanic acid producing Streptomyces species provides insight into specialized metabolism and evolution of beta-lactam biosynthetic gene clusters.</title>
        <authorList>
            <person name="Moore M.A."/>
            <person name="Cruz-Morales P."/>
            <person name="Barona Gomez F."/>
            <person name="Kapil T."/>
        </authorList>
    </citation>
    <scope>NUCLEOTIDE SEQUENCE [LARGE SCALE GENOMIC DNA]</scope>
    <source>
        <strain evidence="1 2">T-272</strain>
    </source>
</reference>
<dbReference type="Pfam" id="PF19979">
    <property type="entry name" value="DUF6415"/>
    <property type="match status" value="1"/>
</dbReference>
<keyword evidence="2" id="KW-1185">Reference proteome</keyword>
<dbReference type="RefSeq" id="WP_153481833.1">
    <property type="nucleotide sequence ID" value="NZ_VDEQ01000073.1"/>
</dbReference>
<proteinExistence type="predicted"/>
<evidence type="ECO:0000313" key="2">
    <source>
        <dbReference type="Proteomes" id="UP000460558"/>
    </source>
</evidence>
<sequence>MRDTAGRLLSPDAAPLPAGELARLIELLRGYVELLVPEVRRLAAAASPVDPAARVAEVGAAEAVRRLNAGTRADAGCAERLARSVVSLCHHFETLSAEDRR</sequence>
<accession>A0ABW9NQ35</accession>